<dbReference type="AlphaFoldDB" id="A0A9X1NA09"/>
<keyword evidence="1" id="KW-0812">Transmembrane</keyword>
<dbReference type="RefSeq" id="WP_231440300.1">
    <property type="nucleotide sequence ID" value="NZ_JAJOMB010000004.1"/>
</dbReference>
<sequence>MADEMDLLTWALSEGPDHDGHDQARARLREHMARTTEPTPSRAPRARRRSGIIGFGAGLGTLAAGAVAVFVIASAMSPDAVEPTPQASAEAGQPVIESELIALATQVRTLDPMDEGDATLIARTQKIDGKLDSFGYDLYADNGAYYYRVKRSDLPEAVAQNDDVSEGTNAKGVKAARGAVDGDLEASRIEMTNVTPNPWGLGKSEEEQQRLWDEAGADFEARLKESPALAEHYKGYERPTEPPKGKELEASVDNSVWMNATDALTAGAGDPQVRAGVLRVLSTIHDVTVEETTTKGRATLTLNFGMSVFDDDSSQKLVVDAETAMPISSVVKSGDATSVTTYKVSRVTLADLAAKA</sequence>
<comment type="caution">
    <text evidence="2">The sequence shown here is derived from an EMBL/GenBank/DDBJ whole genome shotgun (WGS) entry which is preliminary data.</text>
</comment>
<evidence type="ECO:0000313" key="3">
    <source>
        <dbReference type="Proteomes" id="UP001138997"/>
    </source>
</evidence>
<gene>
    <name evidence="2" type="ORF">LR394_09455</name>
</gene>
<evidence type="ECO:0008006" key="4">
    <source>
        <dbReference type="Google" id="ProtNLM"/>
    </source>
</evidence>
<organism evidence="2 3">
    <name type="scientific">Kineosporia babensis</name>
    <dbReference type="NCBI Taxonomy" id="499548"/>
    <lineage>
        <taxon>Bacteria</taxon>
        <taxon>Bacillati</taxon>
        <taxon>Actinomycetota</taxon>
        <taxon>Actinomycetes</taxon>
        <taxon>Kineosporiales</taxon>
        <taxon>Kineosporiaceae</taxon>
        <taxon>Kineosporia</taxon>
    </lineage>
</organism>
<keyword evidence="3" id="KW-1185">Reference proteome</keyword>
<keyword evidence="1" id="KW-0472">Membrane</keyword>
<name>A0A9X1NA09_9ACTN</name>
<feature type="transmembrane region" description="Helical" evidence="1">
    <location>
        <begin position="52"/>
        <end position="76"/>
    </location>
</feature>
<evidence type="ECO:0000313" key="2">
    <source>
        <dbReference type="EMBL" id="MCD5311122.1"/>
    </source>
</evidence>
<reference evidence="2" key="1">
    <citation type="submission" date="2021-11" db="EMBL/GenBank/DDBJ databases">
        <title>Streptomyces corallinus and Kineosporia corallina sp. nov., two new coral-derived marine actinobacteria.</title>
        <authorList>
            <person name="Buangrab K."/>
            <person name="Sutthacheep M."/>
            <person name="Yeemin T."/>
            <person name="Harunari E."/>
            <person name="Igarashi Y."/>
            <person name="Sripreechasak P."/>
            <person name="Kanchanasin P."/>
            <person name="Tanasupawat S."/>
            <person name="Phongsopitanun W."/>
        </authorList>
    </citation>
    <scope>NUCLEOTIDE SEQUENCE</scope>
    <source>
        <strain evidence="2">JCM 31032</strain>
    </source>
</reference>
<protein>
    <recommendedName>
        <fullName evidence="4">CU044_5270 family protein</fullName>
    </recommendedName>
</protein>
<evidence type="ECO:0000256" key="1">
    <source>
        <dbReference type="SAM" id="Phobius"/>
    </source>
</evidence>
<proteinExistence type="predicted"/>
<dbReference type="Proteomes" id="UP001138997">
    <property type="component" value="Unassembled WGS sequence"/>
</dbReference>
<dbReference type="EMBL" id="JAJOMB010000004">
    <property type="protein sequence ID" value="MCD5311122.1"/>
    <property type="molecule type" value="Genomic_DNA"/>
</dbReference>
<accession>A0A9X1NA09</accession>
<keyword evidence="1" id="KW-1133">Transmembrane helix</keyword>